<evidence type="ECO:0000259" key="7">
    <source>
        <dbReference type="Pfam" id="PF24877"/>
    </source>
</evidence>
<keyword evidence="5" id="KW-0456">Lyase</keyword>
<evidence type="ECO:0000256" key="3">
    <source>
        <dbReference type="ARBA" id="ARBA00023004"/>
    </source>
</evidence>
<dbReference type="Gene3D" id="3.50.30.80">
    <property type="entry name" value="IlvD/EDD C-terminal domain-like"/>
    <property type="match status" value="1"/>
</dbReference>
<reference evidence="9" key="1">
    <citation type="submission" date="2017-05" db="EMBL/GenBank/DDBJ databases">
        <title>Complete and WGS of Bordetella genogroups.</title>
        <authorList>
            <person name="Spilker T."/>
            <person name="Lipuma J."/>
        </authorList>
    </citation>
    <scope>NUCLEOTIDE SEQUENCE [LARGE SCALE GENOMIC DNA]</scope>
    <source>
        <strain evidence="9">AU6712</strain>
    </source>
</reference>
<keyword evidence="3" id="KW-0408">Iron</keyword>
<dbReference type="Proteomes" id="UP000216429">
    <property type="component" value="Unassembled WGS sequence"/>
</dbReference>
<dbReference type="PANTHER" id="PTHR43183:SF2">
    <property type="entry name" value="DIHYDROXY-ACID DEHYDRATASE"/>
    <property type="match status" value="1"/>
</dbReference>
<keyword evidence="2" id="KW-0479">Metal-binding</keyword>
<protein>
    <submittedName>
        <fullName evidence="8">Dihydroxy-acid dehydratase</fullName>
    </submittedName>
</protein>
<keyword evidence="4" id="KW-0411">Iron-sulfur</keyword>
<feature type="domain" description="Dihydroxy-acid/6-phosphogluconate dehydratase N-terminal" evidence="6">
    <location>
        <begin position="42"/>
        <end position="351"/>
    </location>
</feature>
<evidence type="ECO:0000256" key="5">
    <source>
        <dbReference type="ARBA" id="ARBA00023239"/>
    </source>
</evidence>
<dbReference type="RefSeq" id="WP_094814763.1">
    <property type="nucleotide sequence ID" value="NZ_NEVU01000003.1"/>
</dbReference>
<feature type="domain" description="Dihydroxy-acid/6-phosphogluconate dehydratase C-terminal" evidence="7">
    <location>
        <begin position="364"/>
        <end position="557"/>
    </location>
</feature>
<dbReference type="GO" id="GO:0016836">
    <property type="term" value="F:hydro-lyase activity"/>
    <property type="evidence" value="ECO:0007669"/>
    <property type="project" value="UniProtKB-ARBA"/>
</dbReference>
<dbReference type="InterPro" id="IPR056740">
    <property type="entry name" value="ILV_EDD_C"/>
</dbReference>
<evidence type="ECO:0000313" key="8">
    <source>
        <dbReference type="EMBL" id="OZI71260.1"/>
    </source>
</evidence>
<comment type="similarity">
    <text evidence="1">Belongs to the IlvD/Edd family.</text>
</comment>
<evidence type="ECO:0000256" key="4">
    <source>
        <dbReference type="ARBA" id="ARBA00023014"/>
    </source>
</evidence>
<dbReference type="FunFam" id="3.50.30.80:FF:000001">
    <property type="entry name" value="Dihydroxy-acid dehydratase"/>
    <property type="match status" value="1"/>
</dbReference>
<dbReference type="InterPro" id="IPR042096">
    <property type="entry name" value="Dihydro-acid_dehy_C"/>
</dbReference>
<dbReference type="GO" id="GO:0046872">
    <property type="term" value="F:metal ion binding"/>
    <property type="evidence" value="ECO:0007669"/>
    <property type="project" value="UniProtKB-KW"/>
</dbReference>
<sequence>MKKRSAEDLRSQRWFGADTLKAFMHRQRMQQVGHGRDEFVGRPIVAILNTWSGLSPCHAHLRDRAESVARGVIASGGFPVELPVMSLGEVMVKPTTMLYRNMLAMETEEVLRSHPVDGAILLGGCDKTGPGMIMGAVSAGLPCMFVPAGPMINATWRGEKIGAGTHSKQYWEEYRAGTITQKDWIKLETGMTRSVGTCNVMGTASTMTLAIEALGLSPMGAASIPAVDADHQRMATAAGRRIVDLIWEDCTPAKILSRESFLNAIVAIAGCGGSTNAAIHIIAMARRAGFSITLADFDAIGRKIPLLVNLMPAGEHLMADFHFAGGLPAVLNELRDHLHLEALTVSGQTLGSAIADAEAPDRAVIRTLDTPVSTLPAYAVVRGNLAPDGAVIKPTAATARLLQHRGPALVFENPTDMTNRIDDPALEVTEDTVLVLRNAGPLGGPGMPEWGNLPMPKRLLAKGVRDMVRISDARMSGTHYGTCVLHVAPEAAIGGPLALVQDGDIIELSLEERRLSLLVSEEELARRRKKWKAPAPTASRGYSKLFAEHVTQAPEGCDFDFLEGAGGVKDFIIY</sequence>
<dbReference type="Pfam" id="PF00920">
    <property type="entry name" value="ILVD_EDD_N"/>
    <property type="match status" value="1"/>
</dbReference>
<evidence type="ECO:0000313" key="9">
    <source>
        <dbReference type="Proteomes" id="UP000216429"/>
    </source>
</evidence>
<evidence type="ECO:0000256" key="1">
    <source>
        <dbReference type="ARBA" id="ARBA00006486"/>
    </source>
</evidence>
<dbReference type="Pfam" id="PF24877">
    <property type="entry name" value="ILV_EDD_C"/>
    <property type="match status" value="1"/>
</dbReference>
<dbReference type="NCBIfam" id="NF009560">
    <property type="entry name" value="PRK13017.1"/>
    <property type="match status" value="1"/>
</dbReference>
<dbReference type="SUPFAM" id="SSF52016">
    <property type="entry name" value="LeuD/IlvD-like"/>
    <property type="match status" value="1"/>
</dbReference>
<accession>A0A261VCG1</accession>
<name>A0A261VCG1_9BORD</name>
<dbReference type="EMBL" id="NEVU01000003">
    <property type="protein sequence ID" value="OZI71260.1"/>
    <property type="molecule type" value="Genomic_DNA"/>
</dbReference>
<gene>
    <name evidence="8" type="ORF">CAL22_15515</name>
</gene>
<dbReference type="NCBIfam" id="NF004784">
    <property type="entry name" value="PRK06131.1"/>
    <property type="match status" value="1"/>
</dbReference>
<dbReference type="AlphaFoldDB" id="A0A261VCG1"/>
<dbReference type="PANTHER" id="PTHR43183">
    <property type="entry name" value="HYPOTHETICAL DIHYDROXYACID DEHYDRATASE (EUROFUNG)-RELATED"/>
    <property type="match status" value="1"/>
</dbReference>
<dbReference type="InterPro" id="IPR020558">
    <property type="entry name" value="DiOHA_6PGluconate_deHydtase_CS"/>
</dbReference>
<dbReference type="SUPFAM" id="SSF143975">
    <property type="entry name" value="IlvD/EDD N-terminal domain-like"/>
    <property type="match status" value="1"/>
</dbReference>
<dbReference type="InterPro" id="IPR037237">
    <property type="entry name" value="IlvD/EDD_N"/>
</dbReference>
<evidence type="ECO:0000256" key="2">
    <source>
        <dbReference type="ARBA" id="ARBA00022723"/>
    </source>
</evidence>
<evidence type="ECO:0000259" key="6">
    <source>
        <dbReference type="Pfam" id="PF00920"/>
    </source>
</evidence>
<dbReference type="PROSITE" id="PS00886">
    <property type="entry name" value="ILVD_EDD_1"/>
    <property type="match status" value="1"/>
</dbReference>
<comment type="caution">
    <text evidence="8">The sequence shown here is derived from an EMBL/GenBank/DDBJ whole genome shotgun (WGS) entry which is preliminary data.</text>
</comment>
<dbReference type="GO" id="GO:0051536">
    <property type="term" value="F:iron-sulfur cluster binding"/>
    <property type="evidence" value="ECO:0007669"/>
    <property type="project" value="UniProtKB-KW"/>
</dbReference>
<dbReference type="InterPro" id="IPR000581">
    <property type="entry name" value="ILV_EDD_N"/>
</dbReference>
<organism evidence="8 9">
    <name type="scientific">Bordetella genomosp. 12</name>
    <dbReference type="NCBI Taxonomy" id="463035"/>
    <lineage>
        <taxon>Bacteria</taxon>
        <taxon>Pseudomonadati</taxon>
        <taxon>Pseudomonadota</taxon>
        <taxon>Betaproteobacteria</taxon>
        <taxon>Burkholderiales</taxon>
        <taxon>Alcaligenaceae</taxon>
        <taxon>Bordetella</taxon>
    </lineage>
</organism>
<dbReference type="NCBIfam" id="NF009559">
    <property type="entry name" value="PRK13016.1"/>
    <property type="match status" value="1"/>
</dbReference>
<dbReference type="OrthoDB" id="9807077at2"/>
<dbReference type="InterPro" id="IPR052352">
    <property type="entry name" value="Sugar_Degrad_Dehydratases"/>
</dbReference>
<proteinExistence type="inferred from homology"/>
<keyword evidence="9" id="KW-1185">Reference proteome</keyword>